<feature type="transmembrane region" description="Helical" evidence="10">
    <location>
        <begin position="33"/>
        <end position="54"/>
    </location>
</feature>
<dbReference type="Proteomes" id="UP001209878">
    <property type="component" value="Unassembled WGS sequence"/>
</dbReference>
<gene>
    <name evidence="11" type="ORF">NP493_269g00015</name>
</gene>
<evidence type="ECO:0000256" key="10">
    <source>
        <dbReference type="SAM" id="Phobius"/>
    </source>
</evidence>
<dbReference type="InterPro" id="IPR024512">
    <property type="entry name" value="Ser_palmitoyltrfase_ssu-like"/>
</dbReference>
<dbReference type="GO" id="GO:0017059">
    <property type="term" value="C:serine palmitoyltransferase complex"/>
    <property type="evidence" value="ECO:0007669"/>
    <property type="project" value="TreeGrafter"/>
</dbReference>
<keyword evidence="7" id="KW-0443">Lipid metabolism</keyword>
<keyword evidence="12" id="KW-1185">Reference proteome</keyword>
<evidence type="ECO:0000256" key="9">
    <source>
        <dbReference type="ARBA" id="ARBA00038370"/>
    </source>
</evidence>
<keyword evidence="6 10" id="KW-1133">Transmembrane helix</keyword>
<evidence type="ECO:0000256" key="4">
    <source>
        <dbReference type="ARBA" id="ARBA00022824"/>
    </source>
</evidence>
<comment type="subcellular location">
    <subcellularLocation>
        <location evidence="1">Endoplasmic reticulum membrane</location>
        <topology evidence="1">Multi-pass membrane protein</topology>
    </subcellularLocation>
</comment>
<dbReference type="GO" id="GO:0046513">
    <property type="term" value="P:ceramide biosynthetic process"/>
    <property type="evidence" value="ECO:0007669"/>
    <property type="project" value="TreeGrafter"/>
</dbReference>
<keyword evidence="4" id="KW-0256">Endoplasmic reticulum</keyword>
<proteinExistence type="inferred from homology"/>
<keyword evidence="8 10" id="KW-0472">Membrane</keyword>
<evidence type="ECO:0000256" key="1">
    <source>
        <dbReference type="ARBA" id="ARBA00004477"/>
    </source>
</evidence>
<evidence type="ECO:0000313" key="11">
    <source>
        <dbReference type="EMBL" id="KAK2184350.1"/>
    </source>
</evidence>
<keyword evidence="5" id="KW-0746">Sphingolipid metabolism</keyword>
<dbReference type="PANTHER" id="PTHR47084">
    <property type="entry name" value="SERINE PALMITOYLTRANSFERASE SMALL SUBUNIT A"/>
    <property type="match status" value="1"/>
</dbReference>
<name>A0AAD9NXN0_RIDPI</name>
<comment type="pathway">
    <text evidence="2">Lipid metabolism.</text>
</comment>
<dbReference type="GO" id="GO:0004758">
    <property type="term" value="F:serine C-palmitoyltransferase activity"/>
    <property type="evidence" value="ECO:0007669"/>
    <property type="project" value="TreeGrafter"/>
</dbReference>
<reference evidence="11" key="1">
    <citation type="journal article" date="2023" name="Mol. Biol. Evol.">
        <title>Third-Generation Sequencing Reveals the Adaptive Role of the Epigenome in Three Deep-Sea Polychaetes.</title>
        <authorList>
            <person name="Perez M."/>
            <person name="Aroh O."/>
            <person name="Sun Y."/>
            <person name="Lan Y."/>
            <person name="Juniper S.K."/>
            <person name="Young C.R."/>
            <person name="Angers B."/>
            <person name="Qian P.Y."/>
        </authorList>
    </citation>
    <scope>NUCLEOTIDE SEQUENCE</scope>
    <source>
        <strain evidence="11">R07B-5</strain>
    </source>
</reference>
<protein>
    <recommendedName>
        <fullName evidence="13">Serine palmitoyltransferase small subunit B</fullName>
    </recommendedName>
</protein>
<evidence type="ECO:0000256" key="3">
    <source>
        <dbReference type="ARBA" id="ARBA00022692"/>
    </source>
</evidence>
<sequence>MAIIRRCWAFLEFWYYQYLLHTALYMLESWERTLFNSLLVAVFAMASYSLYLYLPGHVMMLVHFVDFLCNFITGSFNPTSALEQTATTAAVNPAS</sequence>
<dbReference type="PANTHER" id="PTHR47084:SF1">
    <property type="entry name" value="SERINE PALMITOYLTRANSFERASE SMALL SUBUNIT A"/>
    <property type="match status" value="1"/>
</dbReference>
<dbReference type="AlphaFoldDB" id="A0AAD9NXN0"/>
<accession>A0AAD9NXN0</accession>
<evidence type="ECO:0000256" key="7">
    <source>
        <dbReference type="ARBA" id="ARBA00023098"/>
    </source>
</evidence>
<dbReference type="InterPro" id="IPR051900">
    <property type="entry name" value="SPT_small_subunit"/>
</dbReference>
<dbReference type="Pfam" id="PF11779">
    <property type="entry name" value="SPT_ssu-like"/>
    <property type="match status" value="1"/>
</dbReference>
<dbReference type="GO" id="GO:0005789">
    <property type="term" value="C:endoplasmic reticulum membrane"/>
    <property type="evidence" value="ECO:0007669"/>
    <property type="project" value="UniProtKB-SubCell"/>
</dbReference>
<evidence type="ECO:0008006" key="13">
    <source>
        <dbReference type="Google" id="ProtNLM"/>
    </source>
</evidence>
<evidence type="ECO:0000256" key="2">
    <source>
        <dbReference type="ARBA" id="ARBA00005189"/>
    </source>
</evidence>
<evidence type="ECO:0000256" key="6">
    <source>
        <dbReference type="ARBA" id="ARBA00022989"/>
    </source>
</evidence>
<evidence type="ECO:0000313" key="12">
    <source>
        <dbReference type="Proteomes" id="UP001209878"/>
    </source>
</evidence>
<comment type="similarity">
    <text evidence="9">Belongs to the SPTSS family. SPTSSA subfamily.</text>
</comment>
<keyword evidence="3 10" id="KW-0812">Transmembrane</keyword>
<evidence type="ECO:0000256" key="8">
    <source>
        <dbReference type="ARBA" id="ARBA00023136"/>
    </source>
</evidence>
<comment type="caution">
    <text evidence="11">The sequence shown here is derived from an EMBL/GenBank/DDBJ whole genome shotgun (WGS) entry which is preliminary data.</text>
</comment>
<evidence type="ECO:0000256" key="5">
    <source>
        <dbReference type="ARBA" id="ARBA00022919"/>
    </source>
</evidence>
<dbReference type="EMBL" id="JAODUO010000269">
    <property type="protein sequence ID" value="KAK2184350.1"/>
    <property type="molecule type" value="Genomic_DNA"/>
</dbReference>
<organism evidence="11 12">
    <name type="scientific">Ridgeia piscesae</name>
    <name type="common">Tubeworm</name>
    <dbReference type="NCBI Taxonomy" id="27915"/>
    <lineage>
        <taxon>Eukaryota</taxon>
        <taxon>Metazoa</taxon>
        <taxon>Spiralia</taxon>
        <taxon>Lophotrochozoa</taxon>
        <taxon>Annelida</taxon>
        <taxon>Polychaeta</taxon>
        <taxon>Sedentaria</taxon>
        <taxon>Canalipalpata</taxon>
        <taxon>Sabellida</taxon>
        <taxon>Siboglinidae</taxon>
        <taxon>Ridgeia</taxon>
    </lineage>
</organism>